<keyword evidence="5" id="KW-0812">Transmembrane</keyword>
<sequence length="923" mass="105370">MEVLLPNHTLGRPQFPVLRVARSSALAFLVWAITTLVWTPQNWLWILKATPLDLNLRFPQWLSEIYFHSTITQFHQSSSPFMSNGVYSIKSPVCKTLDNLEVDDLTDNWSLVVNSITVTPNTPQWFQVGIKLLSWVTNQWNFNFGAHTSVAWMFQFFSVLVVAITIFNFLLFFLLLPLRAGSAVFSWFFPKPKSPLLVKVQGLEKLTATINQIASRNKVHQAPTRRTTWFQILASFFFSCFARIGYCVLWPFSFFTFFYHRFTPTVDKKHTTVLPSYRFYALDFSSRKNLIGSLIPQLRLGSFNGPLLHKQLMTAASEFHWADADAFRAEHHQFRKFKSHREFFSWFLKWNVDPTVLQTYIVDAHDHAMTLVNPATTYYEVVQALRQLDSLPYLHFRFQKVMRYLLHSGVFSTPSIKSQLLALFNTCGSYYDFFAVLDAGLYEILPPLPDKPSERPAKVRHYLRNGLPRSVRPPPVVTTLSAAVSSNKRSYFSKILIGSYTTTGFWDQGSTYSFVSAELVKELQLKVTPKQDRLHMTAFSSGPISIFDSTVHLEFTIPGIPTKFTHTFHVLSSQVAPVLLGEDFWFKYGVLCQPGKQFKLGRFDIPIVTPDLQFFYSNTDNARVDDDHQDIPEDIQTMLHKFQSSSPLLALPPSRESDYQIRIDPQATRPPNRPLPKYSIAAAEFLSQEVARLLDLGFIRKFVSQVYAVAQVVPKKVAGQFRMVLDYRAINAITIPIPPHLPAFKNLVPGLHNAKIFSTLDMKQGYYQLKIHESTQPHTAFRVPGGTYCFQVLPFGLTDAPQVFGSYVADLLQEFAVFTRVYLDDILVFSSSLKEHYQHLFQVISKLHAHSHVLNWDKCVFGQPSVTWIGHTISANGIAPTDTSIGQIKSIGIPTTKDDVRAFMGHLAYLQELFPISMLALHH</sequence>
<evidence type="ECO:0000256" key="5">
    <source>
        <dbReference type="SAM" id="Phobius"/>
    </source>
</evidence>
<feature type="transmembrane region" description="Helical" evidence="5">
    <location>
        <begin position="152"/>
        <end position="176"/>
    </location>
</feature>
<dbReference type="CGD" id="CAL0000160506">
    <property type="gene designation" value="Cd36_00730"/>
</dbReference>
<feature type="transmembrane region" description="Helical" evidence="5">
    <location>
        <begin position="232"/>
        <end position="259"/>
    </location>
</feature>
<keyword evidence="1" id="KW-0808">Transferase</keyword>
<dbReference type="InterPro" id="IPR043502">
    <property type="entry name" value="DNA/RNA_pol_sf"/>
</dbReference>
<keyword evidence="2" id="KW-0548">Nucleotidyltransferase</keyword>
<name>B9W6M9_CANDC</name>
<dbReference type="InterPro" id="IPR021109">
    <property type="entry name" value="Peptidase_aspartic_dom_sf"/>
</dbReference>
<evidence type="ECO:0000259" key="6">
    <source>
        <dbReference type="PROSITE" id="PS50878"/>
    </source>
</evidence>
<keyword evidence="4" id="KW-0255">Endonuclease</keyword>
<dbReference type="Proteomes" id="UP000002605">
    <property type="component" value="Chromosome 1"/>
</dbReference>
<dbReference type="GeneID" id="8044282"/>
<dbReference type="CDD" id="cd01647">
    <property type="entry name" value="RT_LTR"/>
    <property type="match status" value="1"/>
</dbReference>
<dbReference type="PANTHER" id="PTHR37984">
    <property type="entry name" value="PROTEIN CBG26694"/>
    <property type="match status" value="1"/>
</dbReference>
<evidence type="ECO:0000256" key="4">
    <source>
        <dbReference type="ARBA" id="ARBA00022759"/>
    </source>
</evidence>
<dbReference type="CDD" id="cd00303">
    <property type="entry name" value="retropepsin_like"/>
    <property type="match status" value="1"/>
</dbReference>
<keyword evidence="4" id="KW-0378">Hydrolase</keyword>
<evidence type="ECO:0000313" key="9">
    <source>
        <dbReference type="Proteomes" id="UP000002605"/>
    </source>
</evidence>
<dbReference type="EMBL" id="FM992688">
    <property type="protein sequence ID" value="CAX44334.1"/>
    <property type="molecule type" value="Genomic_DNA"/>
</dbReference>
<dbReference type="HOGENOM" id="CLU_316162_0_0_1"/>
<dbReference type="InterPro" id="IPR000477">
    <property type="entry name" value="RT_dom"/>
</dbReference>
<dbReference type="SUPFAM" id="SSF56672">
    <property type="entry name" value="DNA/RNA polymerases"/>
    <property type="match status" value="1"/>
</dbReference>
<keyword evidence="5" id="KW-0472">Membrane</keyword>
<evidence type="ECO:0000313" key="7">
    <source>
        <dbReference type="CGD" id="CAL0000160506"/>
    </source>
</evidence>
<feature type="domain" description="Reverse transcriptase" evidence="6">
    <location>
        <begin position="694"/>
        <end position="873"/>
    </location>
</feature>
<proteinExistence type="predicted"/>
<keyword evidence="3" id="KW-0540">Nuclease</keyword>
<feature type="transmembrane region" description="Helical" evidence="5">
    <location>
        <begin position="20"/>
        <end position="38"/>
    </location>
</feature>
<dbReference type="RefSeq" id="XP_002416750.1">
    <property type="nucleotide sequence ID" value="XM_002416705.1"/>
</dbReference>
<reference evidence="8 9" key="1">
    <citation type="journal article" date="2009" name="Genome Res.">
        <title>Comparative genomics of the fungal pathogens Candida dubliniensis and Candida albicans.</title>
        <authorList>
            <person name="Jackson A.P."/>
            <person name="Gamble J.A."/>
            <person name="Yeomans T."/>
            <person name="Moran G.P."/>
            <person name="Saunders D."/>
            <person name="Harris D."/>
            <person name="Aslett M."/>
            <person name="Barrell J.F."/>
            <person name="Butler G."/>
            <person name="Citiulo F."/>
            <person name="Coleman D.C."/>
            <person name="de Groot P.W.J."/>
            <person name="Goodwin T.J."/>
            <person name="Quail M.A."/>
            <person name="McQuillan J."/>
            <person name="Munro C.A."/>
            <person name="Pain A."/>
            <person name="Poulter R.T."/>
            <person name="Rajandream M.A."/>
            <person name="Renauld H."/>
            <person name="Spiering M.J."/>
            <person name="Tivey A."/>
            <person name="Gow N.A.R."/>
            <person name="Barrell B."/>
            <person name="Sullivan D.J."/>
            <person name="Berriman M."/>
        </authorList>
    </citation>
    <scope>NUCLEOTIDE SEQUENCE [LARGE SCALE GENOMIC DNA]</scope>
    <source>
        <strain evidence="9">CD36 / ATCC MYA-646 / CBS 7987 / NCPF 3949 / NRRL Y-17841</strain>
    </source>
</reference>
<dbReference type="eggNOG" id="KOG0017">
    <property type="taxonomic scope" value="Eukaryota"/>
</dbReference>
<accession>B9W6M9</accession>
<keyword evidence="9" id="KW-1185">Reference proteome</keyword>
<gene>
    <name evidence="7" type="ordered locus">Cd36_00730</name>
    <name evidence="8" type="ORF">CD36_00730</name>
</gene>
<keyword evidence="5" id="KW-1133">Transmembrane helix</keyword>
<dbReference type="GO" id="GO:0016779">
    <property type="term" value="F:nucleotidyltransferase activity"/>
    <property type="evidence" value="ECO:0007669"/>
    <property type="project" value="UniProtKB-KW"/>
</dbReference>
<dbReference type="AlphaFoldDB" id="B9W6M9"/>
<dbReference type="Gene3D" id="2.40.70.10">
    <property type="entry name" value="Acid Proteases"/>
    <property type="match status" value="1"/>
</dbReference>
<evidence type="ECO:0000313" key="8">
    <source>
        <dbReference type="EMBL" id="CAX44334.1"/>
    </source>
</evidence>
<dbReference type="InterPro" id="IPR050951">
    <property type="entry name" value="Retrovirus_Pol_polyprotein"/>
</dbReference>
<protein>
    <submittedName>
        <fullName evidence="8">Transposable element polyprotein, putative</fullName>
    </submittedName>
</protein>
<dbReference type="OrthoDB" id="4022548at2759"/>
<dbReference type="Pfam" id="PF08284">
    <property type="entry name" value="RVP_2"/>
    <property type="match status" value="1"/>
</dbReference>
<dbReference type="PROSITE" id="PS50878">
    <property type="entry name" value="RT_POL"/>
    <property type="match status" value="1"/>
</dbReference>
<evidence type="ECO:0000256" key="3">
    <source>
        <dbReference type="ARBA" id="ARBA00022722"/>
    </source>
</evidence>
<dbReference type="PANTHER" id="PTHR37984:SF5">
    <property type="entry name" value="PROTEIN NYNRIN-LIKE"/>
    <property type="match status" value="1"/>
</dbReference>
<evidence type="ECO:0000256" key="2">
    <source>
        <dbReference type="ARBA" id="ARBA00022695"/>
    </source>
</evidence>
<dbReference type="Gene3D" id="3.30.70.270">
    <property type="match status" value="1"/>
</dbReference>
<dbReference type="Pfam" id="PF00078">
    <property type="entry name" value="RVT_1"/>
    <property type="match status" value="1"/>
</dbReference>
<evidence type="ECO:0000256" key="1">
    <source>
        <dbReference type="ARBA" id="ARBA00022679"/>
    </source>
</evidence>
<dbReference type="KEGG" id="cdu:CD36_00730"/>
<dbReference type="GO" id="GO:0004519">
    <property type="term" value="F:endonuclease activity"/>
    <property type="evidence" value="ECO:0007669"/>
    <property type="project" value="UniProtKB-KW"/>
</dbReference>
<dbReference type="InterPro" id="IPR043128">
    <property type="entry name" value="Rev_trsase/Diguanyl_cyclase"/>
</dbReference>
<organism evidence="8 9">
    <name type="scientific">Candida dubliniensis (strain CD36 / ATCC MYA-646 / CBS 7987 / NCPF 3949 / NRRL Y-17841)</name>
    <name type="common">Yeast</name>
    <dbReference type="NCBI Taxonomy" id="573826"/>
    <lineage>
        <taxon>Eukaryota</taxon>
        <taxon>Fungi</taxon>
        <taxon>Dikarya</taxon>
        <taxon>Ascomycota</taxon>
        <taxon>Saccharomycotina</taxon>
        <taxon>Pichiomycetes</taxon>
        <taxon>Debaryomycetaceae</taxon>
        <taxon>Candida/Lodderomyces clade</taxon>
        <taxon>Candida</taxon>
    </lineage>
</organism>
<dbReference type="Gene3D" id="3.10.10.10">
    <property type="entry name" value="HIV Type 1 Reverse Transcriptase, subunit A, domain 1"/>
    <property type="match status" value="1"/>
</dbReference>
<dbReference type="VEuPathDB" id="FungiDB:CD36_00730"/>